<name>A0ABV3XS52_9RHOB</name>
<accession>A0ABV3XS52</accession>
<evidence type="ECO:0000313" key="5">
    <source>
        <dbReference type="Proteomes" id="UP001560019"/>
    </source>
</evidence>
<keyword evidence="5" id="KW-1185">Reference proteome</keyword>
<protein>
    <recommendedName>
        <fullName evidence="3">DUF4174 domain-containing protein</fullName>
    </recommendedName>
</protein>
<evidence type="ECO:0000256" key="1">
    <source>
        <dbReference type="ARBA" id="ARBA00022729"/>
    </source>
</evidence>
<gene>
    <name evidence="4" type="ORF">Ga0609869_000625</name>
</gene>
<feature type="domain" description="DUF4174" evidence="3">
    <location>
        <begin position="44"/>
        <end position="145"/>
    </location>
</feature>
<keyword evidence="1 2" id="KW-0732">Signal</keyword>
<dbReference type="RefSeq" id="WP_125407869.1">
    <property type="nucleotide sequence ID" value="NZ_JBEHHI010000001.1"/>
</dbReference>
<dbReference type="Proteomes" id="UP001560019">
    <property type="component" value="Unassembled WGS sequence"/>
</dbReference>
<evidence type="ECO:0000259" key="3">
    <source>
        <dbReference type="Pfam" id="PF13778"/>
    </source>
</evidence>
<evidence type="ECO:0000256" key="2">
    <source>
        <dbReference type="SAM" id="SignalP"/>
    </source>
</evidence>
<evidence type="ECO:0000313" key="4">
    <source>
        <dbReference type="EMBL" id="MEX5727272.1"/>
    </source>
</evidence>
<comment type="caution">
    <text evidence="4">The sequence shown here is derived from an EMBL/GenBank/DDBJ whole genome shotgun (WGS) entry which is preliminary data.</text>
</comment>
<dbReference type="Pfam" id="PF13778">
    <property type="entry name" value="DUF4174"/>
    <property type="match status" value="1"/>
</dbReference>
<dbReference type="EMBL" id="JBEHHI010000001">
    <property type="protein sequence ID" value="MEX5727272.1"/>
    <property type="molecule type" value="Genomic_DNA"/>
</dbReference>
<feature type="signal peptide" evidence="2">
    <location>
        <begin position="1"/>
        <end position="19"/>
    </location>
</feature>
<reference evidence="4 5" key="1">
    <citation type="submission" date="2024-06" db="EMBL/GenBank/DDBJ databases">
        <title>Genome of Rhodovulum iodosum, a marine photoferrotroph.</title>
        <authorList>
            <person name="Bianchini G."/>
            <person name="Nikeleit V."/>
            <person name="Kappler A."/>
            <person name="Bryce C."/>
            <person name="Sanchez-Baracaldo P."/>
        </authorList>
    </citation>
    <scope>NUCLEOTIDE SEQUENCE [LARGE SCALE GENOMIC DNA]</scope>
    <source>
        <strain evidence="4 5">UT/N1</strain>
    </source>
</reference>
<dbReference type="InterPro" id="IPR025232">
    <property type="entry name" value="DUF4174"/>
</dbReference>
<feature type="chain" id="PRO_5046004258" description="DUF4174 domain-containing protein" evidence="2">
    <location>
        <begin position="20"/>
        <end position="154"/>
    </location>
</feature>
<sequence>MKIRLVLGLVAMLPAAAIAAEDPGALARWQADPSLVLEADDLEIEAFHWLARPVVVFADSPADPRYREQMQLLTARLDELADRDVVIITDTDPQARSPLRQKLRPRGFMLVLIGKDGGVKLRKPFPWDVREITRSIDKTPLRQQEIRDRAGGGG</sequence>
<organism evidence="4 5">
    <name type="scientific">Rhodovulum iodosum</name>
    <dbReference type="NCBI Taxonomy" id="68291"/>
    <lineage>
        <taxon>Bacteria</taxon>
        <taxon>Pseudomonadati</taxon>
        <taxon>Pseudomonadota</taxon>
        <taxon>Alphaproteobacteria</taxon>
        <taxon>Rhodobacterales</taxon>
        <taxon>Paracoccaceae</taxon>
        <taxon>Rhodovulum</taxon>
    </lineage>
</organism>
<proteinExistence type="predicted"/>